<evidence type="ECO:0000256" key="4">
    <source>
        <dbReference type="ARBA" id="ARBA00023186"/>
    </source>
</evidence>
<name>A0ABT1HQK5_STRSD</name>
<dbReference type="Pfam" id="PF14011">
    <property type="entry name" value="ESX-1_EspG"/>
    <property type="match status" value="1"/>
</dbReference>
<dbReference type="EMBL" id="JAMTCP010000005">
    <property type="protein sequence ID" value="MCP2257801.1"/>
    <property type="molecule type" value="Genomic_DNA"/>
</dbReference>
<reference evidence="5 6" key="1">
    <citation type="submission" date="2022-06" db="EMBL/GenBank/DDBJ databases">
        <title>Genomic Encyclopedia of Archaeal and Bacterial Type Strains, Phase II (KMG-II): from individual species to whole genera.</title>
        <authorList>
            <person name="Goeker M."/>
        </authorList>
    </citation>
    <scope>NUCLEOTIDE SEQUENCE [LARGE SCALE GENOMIC DNA]</scope>
    <source>
        <strain evidence="5 6">DSM 40477</strain>
    </source>
</reference>
<evidence type="ECO:0000256" key="3">
    <source>
        <dbReference type="ARBA" id="ARBA00022490"/>
    </source>
</evidence>
<accession>A0ABT1HQK5</accession>
<evidence type="ECO:0000256" key="1">
    <source>
        <dbReference type="ARBA" id="ARBA00004496"/>
    </source>
</evidence>
<comment type="similarity">
    <text evidence="2">Belongs to the EspG family.</text>
</comment>
<keyword evidence="4" id="KW-0143">Chaperone</keyword>
<organism evidence="5 6">
    <name type="scientific">Streptoalloteichus tenebrarius (strain ATCC 17920 / DSM 40477 / JCM 4838 / CBS 697.72 / NBRC 16177 / NCIMB 11028 / NRRL B-12390 / A12253. 1 / ISP 5477)</name>
    <name type="common">Streptomyces tenebrarius</name>
    <dbReference type="NCBI Taxonomy" id="1933"/>
    <lineage>
        <taxon>Bacteria</taxon>
        <taxon>Bacillati</taxon>
        <taxon>Actinomycetota</taxon>
        <taxon>Actinomycetes</taxon>
        <taxon>Pseudonocardiales</taxon>
        <taxon>Pseudonocardiaceae</taxon>
        <taxon>Streptoalloteichus</taxon>
    </lineage>
</organism>
<evidence type="ECO:0000256" key="2">
    <source>
        <dbReference type="ARBA" id="ARBA00006411"/>
    </source>
</evidence>
<protein>
    <submittedName>
        <fullName evidence="5">EspG family protein</fullName>
    </submittedName>
</protein>
<evidence type="ECO:0000313" key="5">
    <source>
        <dbReference type="EMBL" id="MCP2257801.1"/>
    </source>
</evidence>
<sequence length="273" mass="29964">MAPSWRLTPRQLDQVWESLDLDGYPFPLEVRSHGDTVEERAEIRRRVAAELRSTGLLRGDQLDPDLEDALRALARPTLWLDAVWLPEPTAVSPFRMIAVHGRDGALVAVQVPGESEHHGGDLHVEHVPSVDAATAVVERLPAAPPGPRRAVSLPAAALAPSDQRRRADDDEFGGVLSAVHHVDTAARERRAYDEIMNQPRTRGGQIAANAVDPLGRRHRSAVLSWFDVDPPGRYALHGDPGPDGSEWITVGPADPARLRARLHVMVQSVLPRR</sequence>
<dbReference type="InterPro" id="IPR025734">
    <property type="entry name" value="EspG"/>
</dbReference>
<keyword evidence="6" id="KW-1185">Reference proteome</keyword>
<keyword evidence="3" id="KW-0963">Cytoplasm</keyword>
<dbReference type="RefSeq" id="WP_253668745.1">
    <property type="nucleotide sequence ID" value="NZ_JAMTCP010000005.1"/>
</dbReference>
<evidence type="ECO:0000313" key="6">
    <source>
        <dbReference type="Proteomes" id="UP001205311"/>
    </source>
</evidence>
<comment type="subcellular location">
    <subcellularLocation>
        <location evidence="1">Cytoplasm</location>
    </subcellularLocation>
</comment>
<proteinExistence type="inferred from homology"/>
<dbReference type="Proteomes" id="UP001205311">
    <property type="component" value="Unassembled WGS sequence"/>
</dbReference>
<comment type="caution">
    <text evidence="5">The sequence shown here is derived from an EMBL/GenBank/DDBJ whole genome shotgun (WGS) entry which is preliminary data.</text>
</comment>
<gene>
    <name evidence="5" type="ORF">LX15_001487</name>
</gene>